<protein>
    <submittedName>
        <fullName evidence="3">Nucleotidyltransferase family protein</fullName>
    </submittedName>
</protein>
<dbReference type="Pfam" id="PF12804">
    <property type="entry name" value="NTP_transf_3"/>
    <property type="match status" value="1"/>
</dbReference>
<organism evidence="3 4">
    <name type="scientific">Alcaligenes endophyticus</name>
    <dbReference type="NCBI Taxonomy" id="1929088"/>
    <lineage>
        <taxon>Bacteria</taxon>
        <taxon>Pseudomonadati</taxon>
        <taxon>Pseudomonadota</taxon>
        <taxon>Betaproteobacteria</taxon>
        <taxon>Burkholderiales</taxon>
        <taxon>Alcaligenaceae</taxon>
        <taxon>Alcaligenes</taxon>
    </lineage>
</organism>
<evidence type="ECO:0000259" key="2">
    <source>
        <dbReference type="Pfam" id="PF12804"/>
    </source>
</evidence>
<dbReference type="EMBL" id="JAJHNU010000001">
    <property type="protein sequence ID" value="MDN4120390.1"/>
    <property type="molecule type" value="Genomic_DNA"/>
</dbReference>
<gene>
    <name evidence="3" type="ORF">LMS43_03695</name>
</gene>
<dbReference type="SUPFAM" id="SSF53448">
    <property type="entry name" value="Nucleotide-diphospho-sugar transferases"/>
    <property type="match status" value="1"/>
</dbReference>
<keyword evidence="1" id="KW-0460">Magnesium</keyword>
<accession>A0ABT8EGH2</accession>
<name>A0ABT8EGH2_9BURK</name>
<dbReference type="PANTHER" id="PTHR43777:SF1">
    <property type="entry name" value="MOLYBDENUM COFACTOR CYTIDYLYLTRANSFERASE"/>
    <property type="match status" value="1"/>
</dbReference>
<dbReference type="InterPro" id="IPR025877">
    <property type="entry name" value="MobA-like_NTP_Trfase"/>
</dbReference>
<dbReference type="CDD" id="cd04182">
    <property type="entry name" value="GT_2_like_f"/>
    <property type="match status" value="1"/>
</dbReference>
<reference evidence="3" key="1">
    <citation type="submission" date="2021-11" db="EMBL/GenBank/DDBJ databases">
        <title>Draft genome sequence of Alcaligenes endophyticus type strain CCUG 75668T.</title>
        <authorList>
            <person name="Salva-Serra F."/>
            <person name="Duran R.E."/>
            <person name="Seeger M."/>
            <person name="Moore E.R.B."/>
            <person name="Jaen-Luchoro D."/>
        </authorList>
    </citation>
    <scope>NUCLEOTIDE SEQUENCE</scope>
    <source>
        <strain evidence="3">CCUG 75668</strain>
    </source>
</reference>
<evidence type="ECO:0000313" key="3">
    <source>
        <dbReference type="EMBL" id="MDN4120390.1"/>
    </source>
</evidence>
<dbReference type="InterPro" id="IPR029044">
    <property type="entry name" value="Nucleotide-diphossugar_trans"/>
</dbReference>
<comment type="caution">
    <text evidence="3">The sequence shown here is derived from an EMBL/GenBank/DDBJ whole genome shotgun (WGS) entry which is preliminary data.</text>
</comment>
<keyword evidence="4" id="KW-1185">Reference proteome</keyword>
<dbReference type="Proteomes" id="UP001168613">
    <property type="component" value="Unassembled WGS sequence"/>
</dbReference>
<dbReference type="PANTHER" id="PTHR43777">
    <property type="entry name" value="MOLYBDENUM COFACTOR CYTIDYLYLTRANSFERASE"/>
    <property type="match status" value="1"/>
</dbReference>
<dbReference type="RefSeq" id="WP_266122293.1">
    <property type="nucleotide sequence ID" value="NZ_JAJHNU010000001.1"/>
</dbReference>
<evidence type="ECO:0000313" key="4">
    <source>
        <dbReference type="Proteomes" id="UP001168613"/>
    </source>
</evidence>
<feature type="domain" description="MobA-like NTP transferase" evidence="2">
    <location>
        <begin position="5"/>
        <end position="172"/>
    </location>
</feature>
<dbReference type="Gene3D" id="3.90.550.10">
    <property type="entry name" value="Spore Coat Polysaccharide Biosynthesis Protein SpsA, Chain A"/>
    <property type="match status" value="1"/>
</dbReference>
<proteinExistence type="predicted"/>
<evidence type="ECO:0000256" key="1">
    <source>
        <dbReference type="ARBA" id="ARBA00022842"/>
    </source>
</evidence>
<sequence>MLQLGILLAAGFGRRFQAQQANSNKLLMCLAPGQSVVGTSLNNLRQHVDEVCVVIRPASTALQAELARHSCWVVESPLAYTGMGASLADAVHAVLHRYTHAPVGSVLITLADMPCITAASMRAVQQAAQRHAITAPVYQGQRGHPVGFQWQLMPELARLSGEQGARQLIAQHGIELLAVDDPGVCFDIDTPDDLQHPLLSQFISCEARKSQNSAS</sequence>